<accession>A0A2N9LJN2</accession>
<dbReference type="EMBL" id="OKRB01000097">
    <property type="protein sequence ID" value="SPE23477.1"/>
    <property type="molecule type" value="Genomic_DNA"/>
</dbReference>
<organism evidence="1 2">
    <name type="scientific">Candidatus Sulfuritelmatomonas gaucii</name>
    <dbReference type="NCBI Taxonomy" id="2043161"/>
    <lineage>
        <taxon>Bacteria</taxon>
        <taxon>Pseudomonadati</taxon>
        <taxon>Acidobacteriota</taxon>
        <taxon>Terriglobia</taxon>
        <taxon>Terriglobales</taxon>
        <taxon>Acidobacteriaceae</taxon>
        <taxon>Candidatus Sulfuritelmatomonas</taxon>
    </lineage>
</organism>
<name>A0A2N9LJN2_9BACT</name>
<evidence type="ECO:0000313" key="2">
    <source>
        <dbReference type="Proteomes" id="UP000239735"/>
    </source>
</evidence>
<dbReference type="AlphaFoldDB" id="A0A2N9LJN2"/>
<dbReference type="Proteomes" id="UP000239735">
    <property type="component" value="Unassembled WGS sequence"/>
</dbReference>
<gene>
    <name evidence="1" type="ORF">SBA5_40002</name>
</gene>
<sequence>MEQLVPQRALKSLPQQQYLIRAPEQKLLAPPAAYIRSGLLRRSCYCGRTIGI</sequence>
<evidence type="ECO:0000313" key="1">
    <source>
        <dbReference type="EMBL" id="SPE23477.1"/>
    </source>
</evidence>
<reference evidence="2" key="1">
    <citation type="submission" date="2018-02" db="EMBL/GenBank/DDBJ databases">
        <authorList>
            <person name="Hausmann B."/>
        </authorList>
    </citation>
    <scope>NUCLEOTIDE SEQUENCE [LARGE SCALE GENOMIC DNA]</scope>
    <source>
        <strain evidence="2">Peat soil MAG SbA5</strain>
    </source>
</reference>
<proteinExistence type="predicted"/>
<protein>
    <submittedName>
        <fullName evidence="1">Uncharacterized protein</fullName>
    </submittedName>
</protein>